<evidence type="ECO:0000313" key="2">
    <source>
        <dbReference type="EMBL" id="GEL01756.1"/>
    </source>
</evidence>
<organism evidence="2 3">
    <name type="scientific">Swaminathania salitolerans</name>
    <dbReference type="NCBI Taxonomy" id="182838"/>
    <lineage>
        <taxon>Bacteria</taxon>
        <taxon>Pseudomonadati</taxon>
        <taxon>Pseudomonadota</taxon>
        <taxon>Alphaproteobacteria</taxon>
        <taxon>Acetobacterales</taxon>
        <taxon>Acetobacteraceae</taxon>
        <taxon>Swaminathania</taxon>
    </lineage>
</organism>
<name>A0A511BN38_9PROT</name>
<dbReference type="AlphaFoldDB" id="A0A511BN38"/>
<dbReference type="RefSeq" id="WP_147092765.1">
    <property type="nucleotide sequence ID" value="NZ_BJVC01000002.1"/>
</dbReference>
<dbReference type="InterPro" id="IPR018673">
    <property type="entry name" value="DUF2141"/>
</dbReference>
<reference evidence="2 3" key="1">
    <citation type="submission" date="2019-07" db="EMBL/GenBank/DDBJ databases">
        <title>Whole genome shotgun sequence of Swaminathania salitolerans NBRC 104436.</title>
        <authorList>
            <person name="Hosoyama A."/>
            <person name="Uohara A."/>
            <person name="Ohji S."/>
            <person name="Ichikawa N."/>
        </authorList>
    </citation>
    <scope>NUCLEOTIDE SEQUENCE [LARGE SCALE GENOMIC DNA]</scope>
    <source>
        <strain evidence="2 3">NBRC 104436</strain>
    </source>
</reference>
<dbReference type="Pfam" id="PF09912">
    <property type="entry name" value="DUF2141"/>
    <property type="match status" value="1"/>
</dbReference>
<evidence type="ECO:0000256" key="1">
    <source>
        <dbReference type="SAM" id="SignalP"/>
    </source>
</evidence>
<dbReference type="Proteomes" id="UP000321405">
    <property type="component" value="Unassembled WGS sequence"/>
</dbReference>
<protein>
    <recommendedName>
        <fullName evidence="4">DUF2141 domain-containing protein</fullName>
    </recommendedName>
</protein>
<keyword evidence="3" id="KW-1185">Reference proteome</keyword>
<accession>A0A511BN38</accession>
<evidence type="ECO:0000313" key="3">
    <source>
        <dbReference type="Proteomes" id="UP000321405"/>
    </source>
</evidence>
<proteinExistence type="predicted"/>
<gene>
    <name evidence="2" type="ORF">SSA02_09190</name>
</gene>
<comment type="caution">
    <text evidence="2">The sequence shown here is derived from an EMBL/GenBank/DDBJ whole genome shotgun (WGS) entry which is preliminary data.</text>
</comment>
<feature type="chain" id="PRO_5021925853" description="DUF2141 domain-containing protein" evidence="1">
    <location>
        <begin position="24"/>
        <end position="147"/>
    </location>
</feature>
<evidence type="ECO:0008006" key="4">
    <source>
        <dbReference type="Google" id="ProtNLM"/>
    </source>
</evidence>
<feature type="signal peptide" evidence="1">
    <location>
        <begin position="1"/>
        <end position="23"/>
    </location>
</feature>
<dbReference type="EMBL" id="BJVC01000002">
    <property type="protein sequence ID" value="GEL01756.1"/>
    <property type="molecule type" value="Genomic_DNA"/>
</dbReference>
<sequence length="147" mass="15894">MIHDRSRLAGLLAFAATSLFCLGAPARGASLTTTIENVPDAKGTIRIALCRKDEFLKRSCDYRTELPATPPKTVATFPDVKPGIYAVQVFQDRNGNGKLDRSFIGMPTEPVGFSRNPVLRFGPPDFAQCAMQVTPAGGAISLRLITR</sequence>
<dbReference type="OrthoDB" id="7189112at2"/>
<keyword evidence="1" id="KW-0732">Signal</keyword>